<feature type="transmembrane region" description="Helical" evidence="17">
    <location>
        <begin position="329"/>
        <end position="347"/>
    </location>
</feature>
<evidence type="ECO:0000256" key="6">
    <source>
        <dbReference type="ARBA" id="ARBA00012839"/>
    </source>
</evidence>
<comment type="caution">
    <text evidence="19">The sequence shown here is derived from an EMBL/GenBank/DDBJ whole genome shotgun (WGS) entry which is preliminary data.</text>
</comment>
<name>A0A1Y3AV03_EURMA</name>
<reference evidence="19 20" key="1">
    <citation type="submission" date="2017-03" db="EMBL/GenBank/DDBJ databases">
        <title>Genome Survey of Euroglyphus maynei.</title>
        <authorList>
            <person name="Arlian L.G."/>
            <person name="Morgan M.S."/>
            <person name="Rider S.D."/>
        </authorList>
    </citation>
    <scope>NUCLEOTIDE SEQUENCE [LARGE SCALE GENOMIC DNA]</scope>
    <source>
        <strain evidence="19">Arlian Lab</strain>
        <tissue evidence="19">Whole body</tissue>
    </source>
</reference>
<evidence type="ECO:0000256" key="4">
    <source>
        <dbReference type="ARBA" id="ARBA00004922"/>
    </source>
</evidence>
<dbReference type="OrthoDB" id="19588at2759"/>
<comment type="function">
    <text evidence="1">Transfers mannosyl residues to the hydroxyl group of serine or threonine residues.</text>
</comment>
<dbReference type="AlphaFoldDB" id="A0A1Y3AV03"/>
<dbReference type="PANTHER" id="PTHR44227:SF3">
    <property type="entry name" value="PROTEIN O-MANNOSYL-TRANSFERASE TMTC4"/>
    <property type="match status" value="1"/>
</dbReference>
<evidence type="ECO:0000256" key="10">
    <source>
        <dbReference type="ARBA" id="ARBA00022803"/>
    </source>
</evidence>
<feature type="transmembrane region" description="Helical" evidence="17">
    <location>
        <begin position="383"/>
        <end position="401"/>
    </location>
</feature>
<dbReference type="GO" id="GO:0005783">
    <property type="term" value="C:endoplasmic reticulum"/>
    <property type="evidence" value="ECO:0007669"/>
    <property type="project" value="UniProtKB-SubCell"/>
</dbReference>
<dbReference type="GO" id="GO:0030968">
    <property type="term" value="P:endoplasmic reticulum unfolded protein response"/>
    <property type="evidence" value="ECO:0007669"/>
    <property type="project" value="TreeGrafter"/>
</dbReference>
<evidence type="ECO:0000256" key="11">
    <source>
        <dbReference type="ARBA" id="ARBA00022824"/>
    </source>
</evidence>
<feature type="repeat" description="TPR" evidence="16">
    <location>
        <begin position="659"/>
        <end position="692"/>
    </location>
</feature>
<keyword evidence="13 17" id="KW-0472">Membrane</keyword>
<dbReference type="SUPFAM" id="SSF48452">
    <property type="entry name" value="TPR-like"/>
    <property type="match status" value="1"/>
</dbReference>
<comment type="catalytic activity">
    <reaction evidence="14">
        <text>a di-trans,poly-cis-dolichyl beta-D-mannosyl phosphate + L-threonyl-[protein] = 3-O-(alpha-D-mannosyl)-L-threonyl-[protein] + a di-trans,poly-cis-dolichyl phosphate + H(+)</text>
        <dbReference type="Rhea" id="RHEA:53396"/>
        <dbReference type="Rhea" id="RHEA-COMP:11060"/>
        <dbReference type="Rhea" id="RHEA-COMP:13547"/>
        <dbReference type="Rhea" id="RHEA-COMP:19498"/>
        <dbReference type="Rhea" id="RHEA-COMP:19501"/>
        <dbReference type="ChEBI" id="CHEBI:15378"/>
        <dbReference type="ChEBI" id="CHEBI:30013"/>
        <dbReference type="ChEBI" id="CHEBI:57683"/>
        <dbReference type="ChEBI" id="CHEBI:58211"/>
        <dbReference type="ChEBI" id="CHEBI:137323"/>
        <dbReference type="EC" id="2.4.1.109"/>
    </reaction>
</comment>
<dbReference type="PROSITE" id="PS50293">
    <property type="entry name" value="TPR_REGION"/>
    <property type="match status" value="1"/>
</dbReference>
<comment type="similarity">
    <text evidence="5">Belongs to the TMTC family.</text>
</comment>
<dbReference type="PROSITE" id="PS50005">
    <property type="entry name" value="TPR"/>
    <property type="match status" value="4"/>
</dbReference>
<evidence type="ECO:0000256" key="17">
    <source>
        <dbReference type="SAM" id="Phobius"/>
    </source>
</evidence>
<feature type="transmembrane region" description="Helical" evidence="17">
    <location>
        <begin position="98"/>
        <end position="119"/>
    </location>
</feature>
<keyword evidence="11" id="KW-0256">Endoplasmic reticulum</keyword>
<keyword evidence="10 16" id="KW-0802">TPR repeat</keyword>
<dbReference type="GO" id="GO:0016020">
    <property type="term" value="C:membrane"/>
    <property type="evidence" value="ECO:0007669"/>
    <property type="project" value="UniProtKB-SubCell"/>
</dbReference>
<evidence type="ECO:0000256" key="15">
    <source>
        <dbReference type="ARBA" id="ARBA00045102"/>
    </source>
</evidence>
<feature type="repeat" description="TPR" evidence="16">
    <location>
        <begin position="453"/>
        <end position="486"/>
    </location>
</feature>
<evidence type="ECO:0000256" key="12">
    <source>
        <dbReference type="ARBA" id="ARBA00022989"/>
    </source>
</evidence>
<evidence type="ECO:0000256" key="1">
    <source>
        <dbReference type="ARBA" id="ARBA00003582"/>
    </source>
</evidence>
<evidence type="ECO:0000259" key="18">
    <source>
        <dbReference type="Pfam" id="PF08409"/>
    </source>
</evidence>
<keyword evidence="20" id="KW-1185">Reference proteome</keyword>
<feature type="transmembrane region" description="Helical" evidence="17">
    <location>
        <begin position="240"/>
        <end position="264"/>
    </location>
</feature>
<dbReference type="Pfam" id="PF08409">
    <property type="entry name" value="TMTC_DUF1736"/>
    <property type="match status" value="1"/>
</dbReference>
<dbReference type="InterPro" id="IPR052346">
    <property type="entry name" value="O-mannosyl-transferase_TMTC"/>
</dbReference>
<evidence type="ECO:0000256" key="9">
    <source>
        <dbReference type="ARBA" id="ARBA00022737"/>
    </source>
</evidence>
<dbReference type="Proteomes" id="UP000194236">
    <property type="component" value="Unassembled WGS sequence"/>
</dbReference>
<dbReference type="GO" id="GO:0004169">
    <property type="term" value="F:dolichyl-phosphate-mannose-protein mannosyltransferase activity"/>
    <property type="evidence" value="ECO:0007669"/>
    <property type="project" value="UniProtKB-EC"/>
</dbReference>
<organism evidence="19 20">
    <name type="scientific">Euroglyphus maynei</name>
    <name type="common">Mayne's house dust mite</name>
    <dbReference type="NCBI Taxonomy" id="6958"/>
    <lineage>
        <taxon>Eukaryota</taxon>
        <taxon>Metazoa</taxon>
        <taxon>Ecdysozoa</taxon>
        <taxon>Arthropoda</taxon>
        <taxon>Chelicerata</taxon>
        <taxon>Arachnida</taxon>
        <taxon>Acari</taxon>
        <taxon>Acariformes</taxon>
        <taxon>Sarcoptiformes</taxon>
        <taxon>Astigmata</taxon>
        <taxon>Psoroptidia</taxon>
        <taxon>Analgoidea</taxon>
        <taxon>Pyroglyphidae</taxon>
        <taxon>Pyroglyphinae</taxon>
        <taxon>Euroglyphus</taxon>
    </lineage>
</organism>
<feature type="transmembrane region" description="Helical" evidence="17">
    <location>
        <begin position="216"/>
        <end position="233"/>
    </location>
</feature>
<evidence type="ECO:0000256" key="2">
    <source>
        <dbReference type="ARBA" id="ARBA00004141"/>
    </source>
</evidence>
<evidence type="ECO:0000256" key="5">
    <source>
        <dbReference type="ARBA" id="ARBA00007882"/>
    </source>
</evidence>
<evidence type="ECO:0000256" key="13">
    <source>
        <dbReference type="ARBA" id="ARBA00023136"/>
    </source>
</evidence>
<proteinExistence type="inferred from homology"/>
<evidence type="ECO:0000313" key="20">
    <source>
        <dbReference type="Proteomes" id="UP000194236"/>
    </source>
</evidence>
<feature type="domain" description="DUF1736" evidence="18">
    <location>
        <begin position="267"/>
        <end position="339"/>
    </location>
</feature>
<feature type="repeat" description="TPR" evidence="16">
    <location>
        <begin position="556"/>
        <end position="589"/>
    </location>
</feature>
<sequence>MNYLLDYLLIFFTALLTFIRSIRNDFVFDDQEAIIKNKDLQDVDVMKVFQNDFWGTNIAADSSHKSYRPLTVIVYQVIAKFVAINNQTSLSSRSLDPFPFHCINLLAYCLCCCCVYLTVQNWLKSRLISSRETRQFALKITLFFTIHPLHCEPVSTCVGLADILSASCSLISLNCFLSNLDLYESYSHGSLGKWIVIQLNVILFAFASMLFKEQGITILGFLLILITQLWLANTNNHIRYWRLLSTAFIYLVTIVGFLYLRLWIMNFKLPRFGPMDNPASHLKSPTFRFINYSYIYLLNTVITICPIWLSFDWSMGCIRLIETFDDYRFFLVILFWIAFTIVIYRIYCSSRNLLPFILFTIITFLPASNIFFQVGFVIAERNLFLPILGYCILFVHLHHRLGKLLTLKFQTFLNDSFYLLLIILAIRSYQRSGDWNDELKLYELDARICPQNAKIYYNIGKISADHGDQAKAIDNYRKSIALYENYTNALNNLANILKEDPNGLIEAYNLLHRACQLDPTFATGWMNLATVELALGNFDKSERYFYRALDIRPDHANTHFNMGNLYIKQRKFREAENSLRRAIELNSKFTKAWHNLILMKQNEQSYDMAYELATKALNELSNDDSLHFLMGNICGQYLQKFTKAEYHFKKAIQLRPENPSYTNNLAVLYHRIGKYSDAIQYYRQTLQIDPEHQNAKNNLNKLLNKKII</sequence>
<dbReference type="InterPro" id="IPR013618">
    <property type="entry name" value="TMTC_DUF1736"/>
</dbReference>
<dbReference type="EC" id="2.4.1.109" evidence="6"/>
<dbReference type="InterPro" id="IPR019734">
    <property type="entry name" value="TPR_rpt"/>
</dbReference>
<dbReference type="InterPro" id="IPR011990">
    <property type="entry name" value="TPR-like_helical_dom_sf"/>
</dbReference>
<keyword evidence="7 19" id="KW-0808">Transferase</keyword>
<dbReference type="UniPathway" id="UPA00378"/>
<feature type="transmembrane region" description="Helical" evidence="17">
    <location>
        <begin position="191"/>
        <end position="210"/>
    </location>
</feature>
<keyword evidence="12 17" id="KW-1133">Transmembrane helix</keyword>
<accession>A0A1Y3AV03</accession>
<comment type="pathway">
    <text evidence="4">Protein modification; protein glycosylation.</text>
</comment>
<comment type="catalytic activity">
    <reaction evidence="15">
        <text>a di-trans,poly-cis-dolichyl beta-D-mannosyl phosphate + L-seryl-[protein] = 3-O-(alpha-D-mannosyl)-L-seryl-[protein] + a di-trans,poly-cis-dolichyl phosphate + H(+)</text>
        <dbReference type="Rhea" id="RHEA:17377"/>
        <dbReference type="Rhea" id="RHEA-COMP:9863"/>
        <dbReference type="Rhea" id="RHEA-COMP:13546"/>
        <dbReference type="Rhea" id="RHEA-COMP:19498"/>
        <dbReference type="Rhea" id="RHEA-COMP:19501"/>
        <dbReference type="ChEBI" id="CHEBI:15378"/>
        <dbReference type="ChEBI" id="CHEBI:29999"/>
        <dbReference type="ChEBI" id="CHEBI:57683"/>
        <dbReference type="ChEBI" id="CHEBI:58211"/>
        <dbReference type="ChEBI" id="CHEBI:137321"/>
        <dbReference type="EC" id="2.4.1.109"/>
    </reaction>
</comment>
<dbReference type="Pfam" id="PF13424">
    <property type="entry name" value="TPR_12"/>
    <property type="match status" value="2"/>
</dbReference>
<protein>
    <recommendedName>
        <fullName evidence="6">dolichyl-phosphate-mannose--protein mannosyltransferase</fullName>
        <ecNumber evidence="6">2.4.1.109</ecNumber>
    </recommendedName>
</protein>
<feature type="transmembrane region" description="Helical" evidence="17">
    <location>
        <begin position="353"/>
        <end position="371"/>
    </location>
</feature>
<feature type="transmembrane region" description="Helical" evidence="17">
    <location>
        <begin position="289"/>
        <end position="309"/>
    </location>
</feature>
<comment type="subcellular location">
    <subcellularLocation>
        <location evidence="3">Endoplasmic reticulum</location>
    </subcellularLocation>
    <subcellularLocation>
        <location evidence="2">Membrane</location>
        <topology evidence="2">Multi-pass membrane protein</topology>
    </subcellularLocation>
</comment>
<dbReference type="Gene3D" id="1.25.40.10">
    <property type="entry name" value="Tetratricopeptide repeat domain"/>
    <property type="match status" value="3"/>
</dbReference>
<dbReference type="PANTHER" id="PTHR44227">
    <property type="match status" value="1"/>
</dbReference>
<dbReference type="SMART" id="SM00028">
    <property type="entry name" value="TPR"/>
    <property type="match status" value="7"/>
</dbReference>
<evidence type="ECO:0000256" key="14">
    <source>
        <dbReference type="ARBA" id="ARBA00045085"/>
    </source>
</evidence>
<dbReference type="Pfam" id="PF13181">
    <property type="entry name" value="TPR_8"/>
    <property type="match status" value="1"/>
</dbReference>
<keyword evidence="9" id="KW-0677">Repeat</keyword>
<evidence type="ECO:0000256" key="7">
    <source>
        <dbReference type="ARBA" id="ARBA00022679"/>
    </source>
</evidence>
<evidence type="ECO:0000256" key="8">
    <source>
        <dbReference type="ARBA" id="ARBA00022692"/>
    </source>
</evidence>
<keyword evidence="8 17" id="KW-0812">Transmembrane</keyword>
<dbReference type="EMBL" id="MUJZ01061830">
    <property type="protein sequence ID" value="OTF71276.1"/>
    <property type="molecule type" value="Genomic_DNA"/>
</dbReference>
<evidence type="ECO:0000256" key="16">
    <source>
        <dbReference type="PROSITE-ProRule" id="PRU00339"/>
    </source>
</evidence>
<evidence type="ECO:0000256" key="3">
    <source>
        <dbReference type="ARBA" id="ARBA00004240"/>
    </source>
</evidence>
<feature type="repeat" description="TPR" evidence="16">
    <location>
        <begin position="522"/>
        <end position="555"/>
    </location>
</feature>
<evidence type="ECO:0000313" key="19">
    <source>
        <dbReference type="EMBL" id="OTF71276.1"/>
    </source>
</evidence>
<gene>
    <name evidence="19" type="ORF">BLA29_000131</name>
</gene>